<gene>
    <name evidence="2" type="ORF">MNBD_GAMMA04-825</name>
</gene>
<reference evidence="2" key="1">
    <citation type="submission" date="2018-06" db="EMBL/GenBank/DDBJ databases">
        <authorList>
            <person name="Zhirakovskaya E."/>
        </authorList>
    </citation>
    <scope>NUCLEOTIDE SEQUENCE</scope>
</reference>
<dbReference type="Gene3D" id="2.40.50.140">
    <property type="entry name" value="Nucleic acid-binding proteins"/>
    <property type="match status" value="1"/>
</dbReference>
<protein>
    <submittedName>
        <fullName evidence="2">3'-to-5' exoribonuclease RNase R</fullName>
    </submittedName>
</protein>
<feature type="compositionally biased region" description="Polar residues" evidence="1">
    <location>
        <begin position="1"/>
        <end position="12"/>
    </location>
</feature>
<evidence type="ECO:0000313" key="2">
    <source>
        <dbReference type="EMBL" id="VAW44360.1"/>
    </source>
</evidence>
<feature type="non-terminal residue" evidence="2">
    <location>
        <position position="115"/>
    </location>
</feature>
<sequence>MTTENTTGQQDPHAQREAEKYDNPIPSREFILEALEEAQKPLRIYQVAKVLEVSEEDEERYEALSRRLKAMVRDGQLIRNRRGAFGLLKKMDLIKGRVLGHPDGYGFLVPEEGGK</sequence>
<dbReference type="InterPro" id="IPR012340">
    <property type="entry name" value="NA-bd_OB-fold"/>
</dbReference>
<dbReference type="SUPFAM" id="SSF50249">
    <property type="entry name" value="Nucleic acid-binding proteins"/>
    <property type="match status" value="1"/>
</dbReference>
<feature type="compositionally biased region" description="Basic and acidic residues" evidence="1">
    <location>
        <begin position="13"/>
        <end position="22"/>
    </location>
</feature>
<evidence type="ECO:0000256" key="1">
    <source>
        <dbReference type="SAM" id="MobiDB-lite"/>
    </source>
</evidence>
<dbReference type="AlphaFoldDB" id="A0A3B0VVI1"/>
<name>A0A3B0VVI1_9ZZZZ</name>
<organism evidence="2">
    <name type="scientific">hydrothermal vent metagenome</name>
    <dbReference type="NCBI Taxonomy" id="652676"/>
    <lineage>
        <taxon>unclassified sequences</taxon>
        <taxon>metagenomes</taxon>
        <taxon>ecological metagenomes</taxon>
    </lineage>
</organism>
<feature type="region of interest" description="Disordered" evidence="1">
    <location>
        <begin position="1"/>
        <end position="23"/>
    </location>
</feature>
<dbReference type="EMBL" id="UOFB01000037">
    <property type="protein sequence ID" value="VAW44360.1"/>
    <property type="molecule type" value="Genomic_DNA"/>
</dbReference>
<accession>A0A3B0VVI1</accession>
<proteinExistence type="predicted"/>